<organism evidence="4 5">
    <name type="scientific">Weissella soli</name>
    <dbReference type="NCBI Taxonomy" id="155866"/>
    <lineage>
        <taxon>Bacteria</taxon>
        <taxon>Bacillati</taxon>
        <taxon>Bacillota</taxon>
        <taxon>Bacilli</taxon>
        <taxon>Lactobacillales</taxon>
        <taxon>Lactobacillaceae</taxon>
        <taxon>Weissella</taxon>
    </lineage>
</organism>
<dbReference type="AlphaFoldDB" id="A0A288QVS9"/>
<proteinExistence type="predicted"/>
<evidence type="ECO:0000313" key="5">
    <source>
        <dbReference type="Proteomes" id="UP000254912"/>
    </source>
</evidence>
<dbReference type="PROSITE" id="PS51194">
    <property type="entry name" value="HELICASE_CTER"/>
    <property type="match status" value="1"/>
</dbReference>
<protein>
    <submittedName>
        <fullName evidence="4">Competence protein ComFA</fullName>
    </submittedName>
</protein>
<dbReference type="Pfam" id="PF00271">
    <property type="entry name" value="Helicase_C"/>
    <property type="match status" value="1"/>
</dbReference>
<keyword evidence="2" id="KW-0067">ATP-binding</keyword>
<gene>
    <name evidence="4" type="ORF">DFP99_1421</name>
</gene>
<dbReference type="GO" id="GO:0043138">
    <property type="term" value="F:3'-5' DNA helicase activity"/>
    <property type="evidence" value="ECO:0007669"/>
    <property type="project" value="TreeGrafter"/>
</dbReference>
<dbReference type="Pfam" id="PF00270">
    <property type="entry name" value="DEAD"/>
    <property type="match status" value="1"/>
</dbReference>
<evidence type="ECO:0000256" key="1">
    <source>
        <dbReference type="ARBA" id="ARBA00022741"/>
    </source>
</evidence>
<evidence type="ECO:0000313" key="4">
    <source>
        <dbReference type="EMBL" id="RDL01515.1"/>
    </source>
</evidence>
<dbReference type="Proteomes" id="UP000254912">
    <property type="component" value="Unassembled WGS sequence"/>
</dbReference>
<dbReference type="PANTHER" id="PTHR30580:SF1">
    <property type="entry name" value="COMF OPERON PROTEIN 1"/>
    <property type="match status" value="1"/>
</dbReference>
<evidence type="ECO:0000256" key="3">
    <source>
        <dbReference type="ARBA" id="ARBA00023125"/>
    </source>
</evidence>
<comment type="caution">
    <text evidence="4">The sequence shown here is derived from an EMBL/GenBank/DDBJ whole genome shotgun (WGS) entry which is preliminary data.</text>
</comment>
<dbReference type="InterPro" id="IPR027417">
    <property type="entry name" value="P-loop_NTPase"/>
</dbReference>
<sequence length="419" mass="48310">MQLEEYYGRLVVDNAQDQHPSQAQQFKAITENVCFRCGTKILDHWQTRQHERYCWACAKLGRLSEHHRLYTIAEPHMFSSGKPVMRWTGKLSPVQAQISHELIKSYELGQSHLVYAVTGAGKTEMLYPLLEYVMQHKHRVAYVAPRIDVVIEISQRIRHDFMIDSVLLYGDSPEEYHYTQLTFATTHQLLNFYQAFDLIIVDEVDAFPYAGNTLLKNAVAQARLPTGRIVYLSATPMQQMLRACRKGQLGLSMMPLRYHGHPLPELTLLIAENWRQRWPYRLKKLLQQYAVTKQRFLIFVPEIADIPYVLNWVVRYVAAEAVFAADEQRVSKVQAMREHQIQGLVTTTILERGVTFPNLDVVILGADEASYSEAALIQMAGRCGRSKDFPTGLVLCVVTEKTHKVHRAAKEIRRLNRMR</sequence>
<dbReference type="GO" id="GO:0006310">
    <property type="term" value="P:DNA recombination"/>
    <property type="evidence" value="ECO:0007669"/>
    <property type="project" value="TreeGrafter"/>
</dbReference>
<dbReference type="EMBL" id="QRAS01000004">
    <property type="protein sequence ID" value="RDL01515.1"/>
    <property type="molecule type" value="Genomic_DNA"/>
</dbReference>
<name>A0A288QVS9_9LACO</name>
<dbReference type="GO" id="GO:0005524">
    <property type="term" value="F:ATP binding"/>
    <property type="evidence" value="ECO:0007669"/>
    <property type="project" value="UniProtKB-KW"/>
</dbReference>
<accession>A0A288QVS9</accession>
<dbReference type="PROSITE" id="PS51192">
    <property type="entry name" value="HELICASE_ATP_BIND_1"/>
    <property type="match status" value="1"/>
</dbReference>
<keyword evidence="5" id="KW-1185">Reference proteome</keyword>
<dbReference type="GO" id="GO:0006302">
    <property type="term" value="P:double-strand break repair"/>
    <property type="evidence" value="ECO:0007669"/>
    <property type="project" value="TreeGrafter"/>
</dbReference>
<dbReference type="InterPro" id="IPR001650">
    <property type="entry name" value="Helicase_C-like"/>
</dbReference>
<keyword evidence="3" id="KW-0238">DNA-binding</keyword>
<dbReference type="GeneID" id="94545477"/>
<dbReference type="InterPro" id="IPR014001">
    <property type="entry name" value="Helicase_ATP-bd"/>
</dbReference>
<dbReference type="SMART" id="SM00487">
    <property type="entry name" value="DEXDc"/>
    <property type="match status" value="1"/>
</dbReference>
<dbReference type="SUPFAM" id="SSF52540">
    <property type="entry name" value="P-loop containing nucleoside triphosphate hydrolases"/>
    <property type="match status" value="1"/>
</dbReference>
<reference evidence="4 5" key="1">
    <citation type="submission" date="2018-07" db="EMBL/GenBank/DDBJ databases">
        <title>Genomic Encyclopedia of Type Strains, Phase III (KMG-III): the genomes of soil and plant-associated and newly described type strains.</title>
        <authorList>
            <person name="Whitman W."/>
        </authorList>
    </citation>
    <scope>NUCLEOTIDE SEQUENCE [LARGE SCALE GENOMIC DNA]</scope>
    <source>
        <strain evidence="4 5">CECT 7031</strain>
    </source>
</reference>
<dbReference type="SMART" id="SM00490">
    <property type="entry name" value="HELICc"/>
    <property type="match status" value="1"/>
</dbReference>
<dbReference type="KEGG" id="wso:WSWS_00266"/>
<dbReference type="RefSeq" id="WP_070229569.1">
    <property type="nucleotide sequence ID" value="NZ_BJYO01000006.1"/>
</dbReference>
<evidence type="ECO:0000256" key="2">
    <source>
        <dbReference type="ARBA" id="ARBA00022840"/>
    </source>
</evidence>
<dbReference type="InterPro" id="IPR011545">
    <property type="entry name" value="DEAD/DEAH_box_helicase_dom"/>
</dbReference>
<dbReference type="GO" id="GO:0003677">
    <property type="term" value="F:DNA binding"/>
    <property type="evidence" value="ECO:0007669"/>
    <property type="project" value="UniProtKB-KW"/>
</dbReference>
<keyword evidence="1" id="KW-0547">Nucleotide-binding</keyword>
<dbReference type="GO" id="GO:0006270">
    <property type="term" value="P:DNA replication initiation"/>
    <property type="evidence" value="ECO:0007669"/>
    <property type="project" value="TreeGrafter"/>
</dbReference>
<dbReference type="Gene3D" id="3.40.50.300">
    <property type="entry name" value="P-loop containing nucleotide triphosphate hydrolases"/>
    <property type="match status" value="2"/>
</dbReference>
<dbReference type="PANTHER" id="PTHR30580">
    <property type="entry name" value="PRIMOSOMAL PROTEIN N"/>
    <property type="match status" value="1"/>
</dbReference>